<evidence type="ECO:0000313" key="3">
    <source>
        <dbReference type="EMBL" id="OWK30489.1"/>
    </source>
</evidence>
<feature type="domain" description="Resolvase/invertase-type recombinase catalytic" evidence="1">
    <location>
        <begin position="10"/>
        <end position="163"/>
    </location>
</feature>
<evidence type="ECO:0000313" key="4">
    <source>
        <dbReference type="Proteomes" id="UP000197783"/>
    </source>
</evidence>
<dbReference type="GO" id="GO:0003677">
    <property type="term" value="F:DNA binding"/>
    <property type="evidence" value="ECO:0007669"/>
    <property type="project" value="InterPro"/>
</dbReference>
<evidence type="ECO:0000259" key="2">
    <source>
        <dbReference type="PROSITE" id="PS51737"/>
    </source>
</evidence>
<dbReference type="InterPro" id="IPR006119">
    <property type="entry name" value="Resolv_N"/>
</dbReference>
<dbReference type="Proteomes" id="UP000197783">
    <property type="component" value="Unassembled WGS sequence"/>
</dbReference>
<dbReference type="CDD" id="cd00338">
    <property type="entry name" value="Ser_Recombinase"/>
    <property type="match status" value="1"/>
</dbReference>
<dbReference type="PROSITE" id="PS51737">
    <property type="entry name" value="RECOMBINASE_DNA_BIND"/>
    <property type="match status" value="1"/>
</dbReference>
<protein>
    <recommendedName>
        <fullName evidence="5">Recombinase</fullName>
    </recommendedName>
</protein>
<reference evidence="3 4" key="1">
    <citation type="submission" date="2017-03" db="EMBL/GenBank/DDBJ databases">
        <title>Genome sequence of Sphingomonas mucosissima DSM 17494.</title>
        <authorList>
            <person name="Poehlein A."/>
            <person name="Wuebbeler J.H."/>
            <person name="Steinbuechel A."/>
            <person name="Daniel R."/>
        </authorList>
    </citation>
    <scope>NUCLEOTIDE SEQUENCE [LARGE SCALE GENOMIC DNA]</scope>
    <source>
        <strain evidence="3 4">DSM 17494</strain>
    </source>
</reference>
<dbReference type="SUPFAM" id="SSF53041">
    <property type="entry name" value="Resolvase-like"/>
    <property type="match status" value="1"/>
</dbReference>
<dbReference type="Pfam" id="PF00239">
    <property type="entry name" value="Resolvase"/>
    <property type="match status" value="1"/>
</dbReference>
<dbReference type="InterPro" id="IPR038109">
    <property type="entry name" value="DNA_bind_recomb_sf"/>
</dbReference>
<dbReference type="PANTHER" id="PTHR30461:SF23">
    <property type="entry name" value="DNA RECOMBINASE-RELATED"/>
    <property type="match status" value="1"/>
</dbReference>
<accession>A0A245ZL69</accession>
<name>A0A245ZL69_9SPHN</name>
<dbReference type="SMART" id="SM00857">
    <property type="entry name" value="Resolvase"/>
    <property type="match status" value="1"/>
</dbReference>
<dbReference type="Gene3D" id="3.40.50.1390">
    <property type="entry name" value="Resolvase, N-terminal catalytic domain"/>
    <property type="match status" value="1"/>
</dbReference>
<dbReference type="Pfam" id="PF07508">
    <property type="entry name" value="Recombinase"/>
    <property type="match status" value="1"/>
</dbReference>
<organism evidence="3 4">
    <name type="scientific">Sphingomonas mucosissima</name>
    <dbReference type="NCBI Taxonomy" id="370959"/>
    <lineage>
        <taxon>Bacteria</taxon>
        <taxon>Pseudomonadati</taxon>
        <taxon>Pseudomonadota</taxon>
        <taxon>Alphaproteobacteria</taxon>
        <taxon>Sphingomonadales</taxon>
        <taxon>Sphingomonadaceae</taxon>
        <taxon>Sphingomonas</taxon>
    </lineage>
</organism>
<evidence type="ECO:0008006" key="5">
    <source>
        <dbReference type="Google" id="ProtNLM"/>
    </source>
</evidence>
<dbReference type="InterPro" id="IPR036162">
    <property type="entry name" value="Resolvase-like_N_sf"/>
</dbReference>
<evidence type="ECO:0000259" key="1">
    <source>
        <dbReference type="PROSITE" id="PS51736"/>
    </source>
</evidence>
<dbReference type="Gene3D" id="3.90.1750.20">
    <property type="entry name" value="Putative Large Serine Recombinase, Chain B, Domain 2"/>
    <property type="match status" value="1"/>
</dbReference>
<dbReference type="PROSITE" id="PS51736">
    <property type="entry name" value="RECOMBINASES_3"/>
    <property type="match status" value="1"/>
</dbReference>
<dbReference type="GO" id="GO:0000150">
    <property type="term" value="F:DNA strand exchange activity"/>
    <property type="evidence" value="ECO:0007669"/>
    <property type="project" value="InterPro"/>
</dbReference>
<dbReference type="OrthoDB" id="7277848at2"/>
<keyword evidence="4" id="KW-1185">Reference proteome</keyword>
<comment type="caution">
    <text evidence="3">The sequence shown here is derived from an EMBL/GenBank/DDBJ whole genome shotgun (WGS) entry which is preliminary data.</text>
</comment>
<proteinExistence type="predicted"/>
<dbReference type="InterPro" id="IPR011109">
    <property type="entry name" value="DNA_bind_recombinase_dom"/>
</dbReference>
<dbReference type="AlphaFoldDB" id="A0A245ZL69"/>
<dbReference type="PANTHER" id="PTHR30461">
    <property type="entry name" value="DNA-INVERTASE FROM LAMBDOID PROPHAGE"/>
    <property type="match status" value="1"/>
</dbReference>
<dbReference type="InterPro" id="IPR050639">
    <property type="entry name" value="SSR_resolvase"/>
</dbReference>
<dbReference type="EMBL" id="NBBJ01000002">
    <property type="protein sequence ID" value="OWK30489.1"/>
    <property type="molecule type" value="Genomic_DNA"/>
</dbReference>
<sequence>MMFGQTRNLKAAIYARHSSDKQNSRSSADQVVSCEAVVDRLGGTVVGTYADPEISGYRRDRPGLMRLLADVRAGKIDMNVSEALDRIARDGEDINWLGKKLRFDHVKLVTAIEGEIDEIKLAVAGLLGSMFLSNLRHKTFRGMQAAVLAGRLAGGRAYGYRKVDDHTGTRGVMEIDPEQAATVRWIMEQFAGGRSSVSLATELNQRGVPVPRGGQWNASTIRGDPRKQVGILHNPLYRGTILWGRREWRKDPDSDRRERRYRLRDRAEWIEVAVPDLAIITPPLAAAVDRKLAARSTLTTRNQGNGKRAQHLLSGLIKCGGCGSNYTISGKIIIAARVRRNAGPVAIALRCVLDVWRERYLRRFNRTC</sequence>
<gene>
    <name evidence="3" type="ORF">SPMU_14760</name>
</gene>
<feature type="domain" description="Recombinase" evidence="2">
    <location>
        <begin position="157"/>
        <end position="298"/>
    </location>
</feature>